<dbReference type="Proteomes" id="UP000095286">
    <property type="component" value="Unplaced"/>
</dbReference>
<evidence type="ECO:0000313" key="1">
    <source>
        <dbReference type="Proteomes" id="UP000095286"/>
    </source>
</evidence>
<protein>
    <submittedName>
        <fullName evidence="2">Pre-mRNA-splicing factor SYF2</fullName>
    </submittedName>
</protein>
<proteinExistence type="predicted"/>
<sequence length="134" mass="16010">MIEPVPAKYKSMTEVERYRRSYFNTSANNKINQLRRRKKNLIEGATKDELEKWAKRKNKTILSLEDQETDLDDLLNPELERALQPDKLWPKEWEIHHFVAMRNRESKNVSNYKGTKLSDNEIKARHDENLKKKG</sequence>
<reference evidence="2" key="1">
    <citation type="submission" date="2016-11" db="UniProtKB">
        <authorList>
            <consortium name="WormBaseParasite"/>
        </authorList>
    </citation>
    <scope>IDENTIFICATION</scope>
    <source>
        <strain evidence="2">KR3021</strain>
    </source>
</reference>
<evidence type="ECO:0000313" key="2">
    <source>
        <dbReference type="WBParaSite" id="RSKR_0001143200.1"/>
    </source>
</evidence>
<accession>A0AC35UH51</accession>
<organism evidence="1 2">
    <name type="scientific">Rhabditophanes sp. KR3021</name>
    <dbReference type="NCBI Taxonomy" id="114890"/>
    <lineage>
        <taxon>Eukaryota</taxon>
        <taxon>Metazoa</taxon>
        <taxon>Ecdysozoa</taxon>
        <taxon>Nematoda</taxon>
        <taxon>Chromadorea</taxon>
        <taxon>Rhabditida</taxon>
        <taxon>Tylenchina</taxon>
        <taxon>Panagrolaimomorpha</taxon>
        <taxon>Strongyloidoidea</taxon>
        <taxon>Alloionematidae</taxon>
        <taxon>Rhabditophanes</taxon>
    </lineage>
</organism>
<name>A0AC35UH51_9BILA</name>
<dbReference type="WBParaSite" id="RSKR_0001143200.1">
    <property type="protein sequence ID" value="RSKR_0001143200.1"/>
    <property type="gene ID" value="RSKR_0001143200"/>
</dbReference>